<dbReference type="Pfam" id="PF02108">
    <property type="entry name" value="FliH"/>
    <property type="match status" value="1"/>
</dbReference>
<evidence type="ECO:0000256" key="6">
    <source>
        <dbReference type="ARBA" id="ARBA00023225"/>
    </source>
</evidence>
<comment type="caution">
    <text evidence="9">The sequence shown here is derived from an EMBL/GenBank/DDBJ whole genome shotgun (WGS) entry which is preliminary data.</text>
</comment>
<dbReference type="InterPro" id="IPR051472">
    <property type="entry name" value="T3SS_Stator/FliH"/>
</dbReference>
<sequence length="274" mass="31586">MSNLIKSTNYISLDHKKKIDSTNIYQNESHHVKEKEETEQNLKHEELENVAERDRILKEAKEKADQQIKKAEEEAAALKVEAKKEIQSWWSKKRDQDEQMLLEIKNKATEQGLQEGTKLAEEQVLQKYNDLINKANLIVETAYKHKEEIIQESEPFLIELSCAIAEKMMHRELHDSNETLIHIISKVLARRNEGGIIKCCVAPEQYQFVIDAKEELILSLDPQAELQIVPDSSLSGFDCVVHSSFGSIDATIDTQLTEIKDKLLEIARKRDEHE</sequence>
<dbReference type="RefSeq" id="WP_305990709.1">
    <property type="nucleotide sequence ID" value="NZ_JAVAMP010000001.1"/>
</dbReference>
<evidence type="ECO:0000313" key="10">
    <source>
        <dbReference type="Proteomes" id="UP001231941"/>
    </source>
</evidence>
<keyword evidence="4" id="KW-1005">Bacterial flagellum biogenesis</keyword>
<dbReference type="InterPro" id="IPR018035">
    <property type="entry name" value="Flagellar_FliH/T3SS_HrpE"/>
</dbReference>
<reference evidence="9 10" key="1">
    <citation type="submission" date="2023-08" db="EMBL/GenBank/DDBJ databases">
        <authorList>
            <person name="Park J.-S."/>
        </authorList>
    </citation>
    <scope>NUCLEOTIDE SEQUENCE [LARGE SCALE GENOMIC DNA]</scope>
    <source>
        <strain evidence="9 10">2205SS18-9</strain>
    </source>
</reference>
<protein>
    <submittedName>
        <fullName evidence="9">FliH/SctL family protein</fullName>
    </submittedName>
</protein>
<name>A0ABT9IVQ1_9BACL</name>
<feature type="coiled-coil region" evidence="7">
    <location>
        <begin position="35"/>
        <end position="88"/>
    </location>
</feature>
<evidence type="ECO:0000256" key="5">
    <source>
        <dbReference type="ARBA" id="ARBA00022927"/>
    </source>
</evidence>
<keyword evidence="7" id="KW-0175">Coiled coil</keyword>
<gene>
    <name evidence="9" type="ORF">Q5Y73_04935</name>
</gene>
<keyword evidence="5" id="KW-0653">Protein transport</keyword>
<evidence type="ECO:0000256" key="1">
    <source>
        <dbReference type="ARBA" id="ARBA00003041"/>
    </source>
</evidence>
<comment type="similarity">
    <text evidence="2">Belongs to the FliH family.</text>
</comment>
<evidence type="ECO:0000256" key="2">
    <source>
        <dbReference type="ARBA" id="ARBA00006602"/>
    </source>
</evidence>
<dbReference type="Proteomes" id="UP001231941">
    <property type="component" value="Unassembled WGS sequence"/>
</dbReference>
<evidence type="ECO:0000256" key="7">
    <source>
        <dbReference type="SAM" id="Coils"/>
    </source>
</evidence>
<evidence type="ECO:0000259" key="8">
    <source>
        <dbReference type="Pfam" id="PF02108"/>
    </source>
</evidence>
<accession>A0ABT9IVQ1</accession>
<dbReference type="PANTHER" id="PTHR34982">
    <property type="entry name" value="YOP PROTEINS TRANSLOCATION PROTEIN L"/>
    <property type="match status" value="1"/>
</dbReference>
<dbReference type="PANTHER" id="PTHR34982:SF1">
    <property type="entry name" value="FLAGELLAR ASSEMBLY PROTEIN FLIH"/>
    <property type="match status" value="1"/>
</dbReference>
<evidence type="ECO:0000256" key="4">
    <source>
        <dbReference type="ARBA" id="ARBA00022795"/>
    </source>
</evidence>
<keyword evidence="10" id="KW-1185">Reference proteome</keyword>
<keyword evidence="3" id="KW-0813">Transport</keyword>
<keyword evidence="6" id="KW-1006">Bacterial flagellum protein export</keyword>
<evidence type="ECO:0000256" key="3">
    <source>
        <dbReference type="ARBA" id="ARBA00022448"/>
    </source>
</evidence>
<comment type="function">
    <text evidence="1">Needed for flagellar regrowth and assembly.</text>
</comment>
<evidence type="ECO:0000313" key="9">
    <source>
        <dbReference type="EMBL" id="MDP5273439.1"/>
    </source>
</evidence>
<proteinExistence type="inferred from homology"/>
<feature type="domain" description="Flagellar assembly protein FliH/Type III secretion system HrpE" evidence="8">
    <location>
        <begin position="132"/>
        <end position="258"/>
    </location>
</feature>
<dbReference type="EMBL" id="JAVAMP010000001">
    <property type="protein sequence ID" value="MDP5273439.1"/>
    <property type="molecule type" value="Genomic_DNA"/>
</dbReference>
<organism evidence="9 10">
    <name type="scientific">Chengkuizengella axinellae</name>
    <dbReference type="NCBI Taxonomy" id="3064388"/>
    <lineage>
        <taxon>Bacteria</taxon>
        <taxon>Bacillati</taxon>
        <taxon>Bacillota</taxon>
        <taxon>Bacilli</taxon>
        <taxon>Bacillales</taxon>
        <taxon>Paenibacillaceae</taxon>
        <taxon>Chengkuizengella</taxon>
    </lineage>
</organism>